<dbReference type="InterPro" id="IPR018247">
    <property type="entry name" value="EF_Hand_1_Ca_BS"/>
</dbReference>
<dbReference type="InterPro" id="IPR009056">
    <property type="entry name" value="Cyt_c-like_dom"/>
</dbReference>
<dbReference type="SUPFAM" id="SSF46626">
    <property type="entry name" value="Cytochrome c"/>
    <property type="match status" value="1"/>
</dbReference>
<name>A0A5R8KBI5_9BACT</name>
<keyword evidence="5" id="KW-0732">Signal</keyword>
<dbReference type="InterPro" id="IPR011042">
    <property type="entry name" value="6-blade_b-propeller_TolB-like"/>
</dbReference>
<dbReference type="EMBL" id="VAUV01000012">
    <property type="protein sequence ID" value="TLD69670.1"/>
    <property type="molecule type" value="Genomic_DNA"/>
</dbReference>
<dbReference type="SUPFAM" id="SSF50952">
    <property type="entry name" value="Soluble quinoprotein glucose dehydrogenase"/>
    <property type="match status" value="1"/>
</dbReference>
<dbReference type="GO" id="GO:0020037">
    <property type="term" value="F:heme binding"/>
    <property type="evidence" value="ECO:0007669"/>
    <property type="project" value="InterPro"/>
</dbReference>
<dbReference type="Gene3D" id="1.25.10.20">
    <property type="entry name" value="Vitellinogen, superhelical"/>
    <property type="match status" value="1"/>
</dbReference>
<evidence type="ECO:0000256" key="2">
    <source>
        <dbReference type="ARBA" id="ARBA00022723"/>
    </source>
</evidence>
<dbReference type="PROSITE" id="PS51007">
    <property type="entry name" value="CYTC"/>
    <property type="match status" value="1"/>
</dbReference>
<reference evidence="7 8" key="1">
    <citation type="submission" date="2019-05" db="EMBL/GenBank/DDBJ databases">
        <title>Verrucobacter flavum gen. nov., sp. nov. a new member of the family Verrucomicrobiaceae.</title>
        <authorList>
            <person name="Szuroczki S."/>
            <person name="Abbaszade G."/>
            <person name="Szabo A."/>
            <person name="Felfoldi T."/>
            <person name="Schumann P."/>
            <person name="Boka K."/>
            <person name="Keki Z."/>
            <person name="Toumi M."/>
            <person name="Toth E."/>
        </authorList>
    </citation>
    <scope>NUCLEOTIDE SEQUENCE [LARGE SCALE GENOMIC DNA]</scope>
    <source>
        <strain evidence="7 8">MG-N-17</strain>
    </source>
</reference>
<dbReference type="GO" id="GO:0009055">
    <property type="term" value="F:electron transfer activity"/>
    <property type="evidence" value="ECO:0007669"/>
    <property type="project" value="InterPro"/>
</dbReference>
<evidence type="ECO:0000256" key="5">
    <source>
        <dbReference type="SAM" id="SignalP"/>
    </source>
</evidence>
<sequence>MLRQSQLSRPLSAAIIGILTALLPFAAHAQEGPAVNLHKWSGKINVPDPVAISVAPNGDVYVSATTRRKVADLDIREHRDWIPDDVALDSVEAKREFLKRELAPGKLRQPRGGLADHNKDGSIDWKDLTVHTERIYQLRDTNGDGTADRITVFAEGFNTEVTGIAAGVLYHDGWVYATIAPDLWRLKDTDGDGVADLREVVAHGFGLHIAYAGHDMHGPRLGPDGRIYWSIGDKGVNVTSKEGKKFYYPHQGAVLRVEPDGRNFEVFAHGLRNVQETAFDQWGNLFGVDNDADMKGEKERVVHIVEGSDSGWRCGHQYMSSGKSRWMRENLWKPAHAGQPLHLLPPIALSHNGPAGFLWEPGTALDDNLRGKFFLSQFPSGDISALTLEPTGASFKLTGDSLLTRGIMAIGMAWHPDGSIFFADWDGGYPLDEKGGVWQINTAKNSTDKTRQKVHDLLRNGFSKTTPDALISLLAHADQRVRIEAQLELVKRQQWSQLQTIAFDRKTSELARVHAIWGLGIGLRLHDLKAEPLLPLLSDSSDHIRAQTAKILGDAPASLKGDEAAKLIPLLSDQDAPTRLQTAIALGKFKFPGAIEPLIEFAHRDASDPVLRHAASYSLAGCAQPQQLTNLSKHASLSVRASALLALWHQRSPEITIFLRDQDTAIIDEAARSIHDDQGIPAALPALAALSDRVSSLSLMTQRRALNAAFILGGKENAQRLITAALNPNLSKEIRLEAWNYLASWTNPPRLDLVDGTARDLSKRNTEGASETVASQVDALLALKDAELKTAGILALVNLKVPVSVSVLQVIINDRSSPGQVRAEALNLLADQHADAPEVDTTLKDIWSGKEVPVEIKTAAITIIATKRPDTFPDRLARILQYEKNTGLQQQALALAKTVPQPVQAAIAPTIEEWMTRLNSGSAHPALQLDLLETAEFYAATAPSIQKQLTLYEAARPAPAIGASGIPVLPSPKELLHGGDIQRGRDIVSNHLAANCIACHIAESTTGSNVGPTLVGIGKLHTREYLLDSLLQPAATIAPGFGTVSLTLKDGTSTAGTLLEETSQELKIRTGDGKTQTFDKTNITFQTPPISIMPPMLGILTKREIRDVVEYLASLQKPKK</sequence>
<dbReference type="Pfam" id="PF23500">
    <property type="entry name" value="DUF7133"/>
    <property type="match status" value="1"/>
</dbReference>
<dbReference type="RefSeq" id="WP_138087499.1">
    <property type="nucleotide sequence ID" value="NZ_VAUV01000012.1"/>
</dbReference>
<dbReference type="Gene3D" id="1.25.10.10">
    <property type="entry name" value="Leucine-rich Repeat Variant"/>
    <property type="match status" value="1"/>
</dbReference>
<dbReference type="Pfam" id="PF13646">
    <property type="entry name" value="HEAT_2"/>
    <property type="match status" value="1"/>
</dbReference>
<evidence type="ECO:0000313" key="8">
    <source>
        <dbReference type="Proteomes" id="UP000306196"/>
    </source>
</evidence>
<dbReference type="NCBIfam" id="TIGR02603">
    <property type="entry name" value="CxxCH_TIGR02603"/>
    <property type="match status" value="1"/>
</dbReference>
<dbReference type="Proteomes" id="UP000306196">
    <property type="component" value="Unassembled WGS sequence"/>
</dbReference>
<keyword evidence="1 4" id="KW-0349">Heme</keyword>
<dbReference type="InterPro" id="IPR016024">
    <property type="entry name" value="ARM-type_fold"/>
</dbReference>
<dbReference type="InterPro" id="IPR011989">
    <property type="entry name" value="ARM-like"/>
</dbReference>
<dbReference type="AlphaFoldDB" id="A0A5R8KBI5"/>
<dbReference type="InterPro" id="IPR013427">
    <property type="entry name" value="Haem-bd_dom_put"/>
</dbReference>
<dbReference type="Gene3D" id="2.120.10.30">
    <property type="entry name" value="TolB, C-terminal domain"/>
    <property type="match status" value="1"/>
</dbReference>
<evidence type="ECO:0000256" key="1">
    <source>
        <dbReference type="ARBA" id="ARBA00022617"/>
    </source>
</evidence>
<keyword evidence="8" id="KW-1185">Reference proteome</keyword>
<dbReference type="PROSITE" id="PS00018">
    <property type="entry name" value="EF_HAND_1"/>
    <property type="match status" value="1"/>
</dbReference>
<dbReference type="NCBIfam" id="TIGR02604">
    <property type="entry name" value="Piru_Ver_Nterm"/>
    <property type="match status" value="1"/>
</dbReference>
<gene>
    <name evidence="7" type="ORF">FEM03_17085</name>
</gene>
<dbReference type="InterPro" id="IPR036909">
    <property type="entry name" value="Cyt_c-like_dom_sf"/>
</dbReference>
<keyword evidence="2 4" id="KW-0479">Metal-binding</keyword>
<feature type="signal peptide" evidence="5">
    <location>
        <begin position="1"/>
        <end position="29"/>
    </location>
</feature>
<keyword evidence="3 4" id="KW-0408">Iron</keyword>
<dbReference type="OrthoDB" id="9770043at2"/>
<feature type="domain" description="Cytochrome c" evidence="6">
    <location>
        <begin position="979"/>
        <end position="1116"/>
    </location>
</feature>
<evidence type="ECO:0000256" key="4">
    <source>
        <dbReference type="PROSITE-ProRule" id="PRU00433"/>
    </source>
</evidence>
<comment type="caution">
    <text evidence="7">The sequence shown here is derived from an EMBL/GenBank/DDBJ whole genome shotgun (WGS) entry which is preliminary data.</text>
</comment>
<accession>A0A5R8KBI5</accession>
<dbReference type="InterPro" id="IPR011041">
    <property type="entry name" value="Quinoprot_gluc/sorb_DH_b-prop"/>
</dbReference>
<protein>
    <submittedName>
        <fullName evidence="7">C-type cytochrome</fullName>
    </submittedName>
</protein>
<feature type="chain" id="PRO_5024444342" evidence="5">
    <location>
        <begin position="30"/>
        <end position="1120"/>
    </location>
</feature>
<dbReference type="InterPro" id="IPR055557">
    <property type="entry name" value="DUF7133"/>
</dbReference>
<evidence type="ECO:0000259" key="6">
    <source>
        <dbReference type="PROSITE" id="PS51007"/>
    </source>
</evidence>
<dbReference type="InterPro" id="IPR013428">
    <property type="entry name" value="Membrane-bound_put_N"/>
</dbReference>
<organism evidence="7 8">
    <name type="scientific">Phragmitibacter flavus</name>
    <dbReference type="NCBI Taxonomy" id="2576071"/>
    <lineage>
        <taxon>Bacteria</taxon>
        <taxon>Pseudomonadati</taxon>
        <taxon>Verrucomicrobiota</taxon>
        <taxon>Verrucomicrobiia</taxon>
        <taxon>Verrucomicrobiales</taxon>
        <taxon>Verrucomicrobiaceae</taxon>
        <taxon>Phragmitibacter</taxon>
    </lineage>
</organism>
<evidence type="ECO:0000313" key="7">
    <source>
        <dbReference type="EMBL" id="TLD69670.1"/>
    </source>
</evidence>
<dbReference type="PANTHER" id="PTHR33546">
    <property type="entry name" value="LARGE, MULTIFUNCTIONAL SECRETED PROTEIN-RELATED"/>
    <property type="match status" value="1"/>
</dbReference>
<dbReference type="InterPro" id="IPR011030">
    <property type="entry name" value="Lipovitellin_superhlx_dom"/>
</dbReference>
<dbReference type="Gene3D" id="1.10.760.10">
    <property type="entry name" value="Cytochrome c-like domain"/>
    <property type="match status" value="1"/>
</dbReference>
<dbReference type="PANTHER" id="PTHR33546:SF1">
    <property type="entry name" value="LARGE, MULTIFUNCTIONAL SECRETED PROTEIN"/>
    <property type="match status" value="1"/>
</dbReference>
<dbReference type="GO" id="GO:0046872">
    <property type="term" value="F:metal ion binding"/>
    <property type="evidence" value="ECO:0007669"/>
    <property type="project" value="UniProtKB-KW"/>
</dbReference>
<proteinExistence type="predicted"/>
<evidence type="ECO:0000256" key="3">
    <source>
        <dbReference type="ARBA" id="ARBA00023004"/>
    </source>
</evidence>
<dbReference type="SUPFAM" id="SSF48371">
    <property type="entry name" value="ARM repeat"/>
    <property type="match status" value="1"/>
</dbReference>